<dbReference type="RefSeq" id="WP_079585769.1">
    <property type="nucleotide sequence ID" value="NZ_FNTI01000001.1"/>
</dbReference>
<protein>
    <recommendedName>
        <fullName evidence="4">Late embryogenesis abundant protein</fullName>
    </recommendedName>
</protein>
<dbReference type="OrthoDB" id="7889162at2"/>
<organism evidence="2 3">
    <name type="scientific">Bradyrhizobium lablabi</name>
    <dbReference type="NCBI Taxonomy" id="722472"/>
    <lineage>
        <taxon>Bacteria</taxon>
        <taxon>Pseudomonadati</taxon>
        <taxon>Pseudomonadota</taxon>
        <taxon>Alphaproteobacteria</taxon>
        <taxon>Hyphomicrobiales</taxon>
        <taxon>Nitrobacteraceae</taxon>
        <taxon>Bradyrhizobium</taxon>
    </lineage>
</organism>
<name>A0A1M6UJK6_9BRAD</name>
<evidence type="ECO:0000256" key="1">
    <source>
        <dbReference type="SAM" id="MobiDB-lite"/>
    </source>
</evidence>
<gene>
    <name evidence="2" type="ORF">SAMN05444171_1522</name>
</gene>
<reference evidence="2 3" key="1">
    <citation type="submission" date="2016-10" db="EMBL/GenBank/DDBJ databases">
        <authorList>
            <person name="de Groot N.N."/>
        </authorList>
    </citation>
    <scope>NUCLEOTIDE SEQUENCE [LARGE SCALE GENOMIC DNA]</scope>
    <source>
        <strain evidence="2 3">GAS522</strain>
    </source>
</reference>
<feature type="compositionally biased region" description="Basic and acidic residues" evidence="1">
    <location>
        <begin position="46"/>
        <end position="59"/>
    </location>
</feature>
<evidence type="ECO:0000313" key="2">
    <source>
        <dbReference type="EMBL" id="SEC48394.1"/>
    </source>
</evidence>
<feature type="region of interest" description="Disordered" evidence="1">
    <location>
        <begin position="1"/>
        <end position="59"/>
    </location>
</feature>
<evidence type="ECO:0008006" key="4">
    <source>
        <dbReference type="Google" id="ProtNLM"/>
    </source>
</evidence>
<evidence type="ECO:0000313" key="3">
    <source>
        <dbReference type="Proteomes" id="UP000183208"/>
    </source>
</evidence>
<accession>A0A1M6UJK6</accession>
<dbReference type="AlphaFoldDB" id="A0A1M6UJK6"/>
<proteinExistence type="predicted"/>
<dbReference type="EMBL" id="FNTI01000001">
    <property type="protein sequence ID" value="SEC48394.1"/>
    <property type="molecule type" value="Genomic_DNA"/>
</dbReference>
<dbReference type="Proteomes" id="UP000183208">
    <property type="component" value="Unassembled WGS sequence"/>
</dbReference>
<sequence length="209" mass="22012">MADPIGTAHQGVASLGQGQDSARAKFDEAAASTKSLGEQAMSAGRDITDKAKDLAETSTDKIKGQASDFVDAAKDVASQATDMLKDAVNDRKASGAEYVGSLADTMRRAAREFDTDLPLAGIYIRKAASQVEGISDQIRSGNLNDLVRNAQSFARRQPTAFLGLAVLAGFGAVRFLKSSSETGSPAEGREMAGHSAMTDNRGYRNDFSN</sequence>
<feature type="region of interest" description="Disordered" evidence="1">
    <location>
        <begin position="179"/>
        <end position="209"/>
    </location>
</feature>